<feature type="transmembrane region" description="Helical" evidence="1">
    <location>
        <begin position="194"/>
        <end position="213"/>
    </location>
</feature>
<keyword evidence="3" id="KW-1185">Reference proteome</keyword>
<gene>
    <name evidence="2" type="ORF">SALLE_v1c10380</name>
</gene>
<reference evidence="2 3" key="1">
    <citation type="submission" date="2018-07" db="EMBL/GenBank/DDBJ databases">
        <title>Complete genome sequence of Spiroplasma alleghenense PLHS-1 (ATCC 51752).</title>
        <authorList>
            <person name="Chou L."/>
            <person name="Lee T.-Y."/>
            <person name="Tsai Y.-M."/>
            <person name="Kuo C.-H."/>
        </authorList>
    </citation>
    <scope>NUCLEOTIDE SEQUENCE [LARGE SCALE GENOMIC DNA]</scope>
    <source>
        <strain evidence="2 3">PLHS-1</strain>
    </source>
</reference>
<organism evidence="2 3">
    <name type="scientific">Spiroplasma alleghenense</name>
    <dbReference type="NCBI Taxonomy" id="216931"/>
    <lineage>
        <taxon>Bacteria</taxon>
        <taxon>Bacillati</taxon>
        <taxon>Mycoplasmatota</taxon>
        <taxon>Mollicutes</taxon>
        <taxon>Entomoplasmatales</taxon>
        <taxon>Spiroplasmataceae</taxon>
        <taxon>Spiroplasma</taxon>
    </lineage>
</organism>
<dbReference type="RefSeq" id="WP_115558595.1">
    <property type="nucleotide sequence ID" value="NZ_CP031376.1"/>
</dbReference>
<name>A0A345Z529_9MOLU</name>
<protein>
    <submittedName>
        <fullName evidence="2">Uncharacterized protein</fullName>
    </submittedName>
</protein>
<sequence>MKNKKILREEKISFMSKFFPVFWFNLIRLFKKPSIWVFSLIFILLISINRIVISALIQMPGYGDDFFGASLFSATMFIAYLRIGIMLIFIATLVATIIFELFYKQSRFQIFDLEKRAGVKLSSSYFSRVLVAVLILLTNILLLFILELCVAAPFNDLNANWYLTIMIQNYGYFVLTALILLAIGLFLQNIAGPITNMTILIITSLIFGMAPFIEMVYESTKFQDGENEEPEIAQRFTFQIYLNQKVNDFFKKHPDINYLRNDLATISIENYPSLFQRGDFSWVKEDEYSKTKSYEIGKEWAHNLSSRNSDKILFEDICDFLIQSESNKDLKEFIKFIKVIGRKAYMVDWVGQYTDSGILNDFRWDGGDIYGLQKTVILTSNLLKNSMQLSPMNLMSSEEYSKIVNMSYKNKYAQPLNHLSWLLEGKDYNNPQYSQFSNWIVTNPMPSNFAWYKWKIIDINTFDKIRNSNEHLPIKASQNQYEEVIQIEGFYNNPEYELAYFIWMLLPISLTSFGYMIFYYKKRDL</sequence>
<evidence type="ECO:0000256" key="1">
    <source>
        <dbReference type="SAM" id="Phobius"/>
    </source>
</evidence>
<feature type="transmembrane region" description="Helical" evidence="1">
    <location>
        <begin position="124"/>
        <end position="146"/>
    </location>
</feature>
<keyword evidence="1" id="KW-0472">Membrane</keyword>
<dbReference type="AlphaFoldDB" id="A0A345Z529"/>
<feature type="transmembrane region" description="Helical" evidence="1">
    <location>
        <begin position="35"/>
        <end position="57"/>
    </location>
</feature>
<evidence type="ECO:0000313" key="3">
    <source>
        <dbReference type="Proteomes" id="UP000254792"/>
    </source>
</evidence>
<feature type="transmembrane region" description="Helical" evidence="1">
    <location>
        <begin position="500"/>
        <end position="520"/>
    </location>
</feature>
<dbReference type="Proteomes" id="UP000254792">
    <property type="component" value="Chromosome"/>
</dbReference>
<dbReference type="EMBL" id="CP031376">
    <property type="protein sequence ID" value="AXK51708.1"/>
    <property type="molecule type" value="Genomic_DNA"/>
</dbReference>
<keyword evidence="1" id="KW-0812">Transmembrane</keyword>
<dbReference type="KEGG" id="salx:SALLE_v1c10380"/>
<evidence type="ECO:0000313" key="2">
    <source>
        <dbReference type="EMBL" id="AXK51708.1"/>
    </source>
</evidence>
<accession>A0A345Z529</accession>
<feature type="transmembrane region" description="Helical" evidence="1">
    <location>
        <begin position="166"/>
        <end position="187"/>
    </location>
</feature>
<proteinExistence type="predicted"/>
<keyword evidence="1" id="KW-1133">Transmembrane helix</keyword>
<feature type="transmembrane region" description="Helical" evidence="1">
    <location>
        <begin position="77"/>
        <end position="103"/>
    </location>
</feature>